<dbReference type="Gene3D" id="3.10.129.110">
    <property type="entry name" value="Polyketide synthase dehydratase"/>
    <property type="match status" value="1"/>
</dbReference>
<sequence>MRLPVLFEPACASAIADGFNSFVEIGPHPVLRGYLKDALHTAGATGRILITASRGSDDPEKIHDVAAQLILSGADVDWGTLFPWQGEHANLPAYPWQRERHWHAITAESPLLLTRKRAHPLLGYRHAQHPGLWENVLDTQLQPSLADHVVGEAVVFPGTGFAELALAAALQSHPGDYADIEELEIRAPLLLAASPSKRLRFELDEADGRFRILAREQGSQEPWTPHASGRIRQEAGAIGLGQIPALNIPTRPPDFDRHDHERLTRAVGLDYGTAFRAVAHGWNESADSVLAVLQPDASLAAELASTHLHPALLDCSFQLIIQLLKDDPAIGQGIAFVPAKIGRLSLHAGQGQPSYARARLRRRAPHSLTADFVLFDAQGRPLASVRDARFRSIRLSKGAGEHLDVIDCVLTPRPHPLAPAADNPLQTSALLRDIERMLETTAQRANDRYAQEVDPLLESLCDRLSLEALRAQASGGLTLSAALIERRLRRAPQTVALFEHVLQRCVAAGVAQPAPTGWTLPPDEEGQPTAADIWNSLLREYPDYFPAIYAAGRVGQHLTALLQGKAEVDDIIPLAVTPTAVSRLLLGAETGQQLAAVLEIAQGAPLIGPACCASMDFGVADYSYACPDSQAIDDARHALMDSFPDASAILLNDETLASPAARYDLIIVHCEFDTLHACQQALNYARASLKPDGKLLLRGTHPSPWLDFVFGGRPQWWQGADNVTALPPASRWQQWLHDQGLACEPVIELTASPYTGAYLLLASLPAAQPLVPAADIRRQLILASAAGPDQALAQALHTELQAQGQLSQLASGNTADQLDALIQDTQNRHGPLHDILLLDGWGADSADDAARLHAQVQRCALAAALTQACERTATAATIWIVTRNAGVSMGGGTPQDPAIGDAALWGYGRTLANEASNYRIRLADLPQGTAAIAALAREVRYPDAEDEVLFGALGERFAPRLRVVPPPQGR</sequence>
<feature type="active site" description="Proton donor; for dehydratase activity" evidence="3">
    <location>
        <position position="314"/>
    </location>
</feature>
<dbReference type="GO" id="GO:0006633">
    <property type="term" value="P:fatty acid biosynthetic process"/>
    <property type="evidence" value="ECO:0007669"/>
    <property type="project" value="TreeGrafter"/>
</dbReference>
<dbReference type="EMBL" id="JFZZ01000138">
    <property type="protein sequence ID" value="KAK87267.1"/>
    <property type="molecule type" value="Genomic_DNA"/>
</dbReference>
<evidence type="ECO:0000313" key="5">
    <source>
        <dbReference type="EMBL" id="KAK87267.1"/>
    </source>
</evidence>
<dbReference type="Gene3D" id="3.40.50.720">
    <property type="entry name" value="NAD(P)-binding Rossmann-like Domain"/>
    <property type="match status" value="1"/>
</dbReference>
<keyword evidence="2" id="KW-0597">Phosphoprotein</keyword>
<dbReference type="PANTHER" id="PTHR43775:SF37">
    <property type="entry name" value="SI:DKEY-61P9.11"/>
    <property type="match status" value="1"/>
</dbReference>
<dbReference type="PATRIC" id="fig|1331206.3.peg.3362"/>
<reference evidence="5 6" key="1">
    <citation type="submission" date="2014-03" db="EMBL/GenBank/DDBJ databases">
        <title>Genome sequence of Bordetella holmseii.</title>
        <authorList>
            <person name="Harvill E."/>
            <person name="Goodfield L.L."/>
            <person name="Ivanov Y."/>
            <person name="Meyer J.A."/>
            <person name="Newth C."/>
            <person name="Cassiday P."/>
            <person name="Tondella M.L."/>
            <person name="Liao P."/>
            <person name="Zimmerman J."/>
            <person name="Meert K."/>
            <person name="Wessel D."/>
            <person name="Berger J."/>
            <person name="Dean J.M."/>
            <person name="Holubkov R."/>
            <person name="Burr J."/>
            <person name="Liu T."/>
            <person name="Brinkac L.M."/>
            <person name="Sanka R."/>
            <person name="Kim M."/>
            <person name="Losada L."/>
        </authorList>
    </citation>
    <scope>NUCLEOTIDE SEQUENCE [LARGE SCALE GENOMIC DNA]</scope>
    <source>
        <strain evidence="5 6">CDC-H585-BH</strain>
    </source>
</reference>
<gene>
    <name evidence="5" type="ORF">L497_2324</name>
</gene>
<evidence type="ECO:0000256" key="2">
    <source>
        <dbReference type="ARBA" id="ARBA00022553"/>
    </source>
</evidence>
<dbReference type="InterPro" id="IPR050091">
    <property type="entry name" value="PKS_NRPS_Biosynth_Enz"/>
</dbReference>
<dbReference type="Pfam" id="PF21089">
    <property type="entry name" value="PKS_DH_N"/>
    <property type="match status" value="1"/>
</dbReference>
<dbReference type="SMART" id="SM00826">
    <property type="entry name" value="PKS_DH"/>
    <property type="match status" value="1"/>
</dbReference>
<dbReference type="SUPFAM" id="SSF52151">
    <property type="entry name" value="FabD/lysophospholipase-like"/>
    <property type="match status" value="1"/>
</dbReference>
<dbReference type="InterPro" id="IPR049551">
    <property type="entry name" value="PKS_DH_C"/>
</dbReference>
<dbReference type="InterPro" id="IPR049552">
    <property type="entry name" value="PKS_DH_N"/>
</dbReference>
<dbReference type="Gene3D" id="3.30.70.3290">
    <property type="match status" value="1"/>
</dbReference>
<feature type="region of interest" description="C-terminal hotdog fold" evidence="3">
    <location>
        <begin position="255"/>
        <end position="399"/>
    </location>
</feature>
<evidence type="ECO:0000256" key="3">
    <source>
        <dbReference type="PROSITE-ProRule" id="PRU01363"/>
    </source>
</evidence>
<dbReference type="GO" id="GO:0004312">
    <property type="term" value="F:fatty acid synthase activity"/>
    <property type="evidence" value="ECO:0007669"/>
    <property type="project" value="TreeGrafter"/>
</dbReference>
<keyword evidence="1" id="KW-0596">Phosphopantetheine</keyword>
<dbReference type="SUPFAM" id="SSF53335">
    <property type="entry name" value="S-adenosyl-L-methionine-dependent methyltransferases"/>
    <property type="match status" value="1"/>
</dbReference>
<evidence type="ECO:0000259" key="4">
    <source>
        <dbReference type="PROSITE" id="PS52019"/>
    </source>
</evidence>
<organism evidence="5 6">
    <name type="scientific">Bordetella holmesii CDC-H585-BH</name>
    <dbReference type="NCBI Taxonomy" id="1331206"/>
    <lineage>
        <taxon>Bacteria</taxon>
        <taxon>Pseudomonadati</taxon>
        <taxon>Pseudomonadota</taxon>
        <taxon>Betaproteobacteria</taxon>
        <taxon>Burkholderiales</taxon>
        <taxon>Alcaligenaceae</taxon>
        <taxon>Bordetella</taxon>
    </lineage>
</organism>
<evidence type="ECO:0000256" key="1">
    <source>
        <dbReference type="ARBA" id="ARBA00022450"/>
    </source>
</evidence>
<dbReference type="Proteomes" id="UP000026682">
    <property type="component" value="Unassembled WGS sequence"/>
</dbReference>
<dbReference type="SUPFAM" id="SSF51735">
    <property type="entry name" value="NAD(P)-binding Rossmann-fold domains"/>
    <property type="match status" value="1"/>
</dbReference>
<dbReference type="AlphaFoldDB" id="A0A158M093"/>
<dbReference type="GO" id="GO:0005737">
    <property type="term" value="C:cytoplasm"/>
    <property type="evidence" value="ECO:0007669"/>
    <property type="project" value="TreeGrafter"/>
</dbReference>
<proteinExistence type="predicted"/>
<dbReference type="InterPro" id="IPR029063">
    <property type="entry name" value="SAM-dependent_MTases_sf"/>
</dbReference>
<name>A0A158M093_9BORD</name>
<feature type="domain" description="PKS/mFAS DH" evidence="4">
    <location>
        <begin position="119"/>
        <end position="399"/>
    </location>
</feature>
<dbReference type="GO" id="GO:0005886">
    <property type="term" value="C:plasma membrane"/>
    <property type="evidence" value="ECO:0007669"/>
    <property type="project" value="TreeGrafter"/>
</dbReference>
<evidence type="ECO:0000313" key="6">
    <source>
        <dbReference type="Proteomes" id="UP000026682"/>
    </source>
</evidence>
<dbReference type="Gene3D" id="3.40.366.10">
    <property type="entry name" value="Malonyl-Coenzyme A Acyl Carrier Protein, domain 2"/>
    <property type="match status" value="1"/>
</dbReference>
<comment type="caution">
    <text evidence="5">The sequence shown here is derived from an EMBL/GenBank/DDBJ whole genome shotgun (WGS) entry which is preliminary data.</text>
</comment>
<dbReference type="GO" id="GO:0071770">
    <property type="term" value="P:DIM/DIP cell wall layer assembly"/>
    <property type="evidence" value="ECO:0007669"/>
    <property type="project" value="TreeGrafter"/>
</dbReference>
<feature type="region of interest" description="N-terminal hotdog fold" evidence="3">
    <location>
        <begin position="119"/>
        <end position="238"/>
    </location>
</feature>
<dbReference type="InterPro" id="IPR049900">
    <property type="entry name" value="PKS_mFAS_DH"/>
</dbReference>
<feature type="active site" description="Proton acceptor; for dehydratase activity" evidence="3">
    <location>
        <position position="148"/>
    </location>
</feature>
<dbReference type="PROSITE" id="PS52019">
    <property type="entry name" value="PKS_MFAS_DH"/>
    <property type="match status" value="1"/>
</dbReference>
<accession>A0A158M093</accession>
<dbReference type="InterPro" id="IPR016035">
    <property type="entry name" value="Acyl_Trfase/lysoPLipase"/>
</dbReference>
<dbReference type="InterPro" id="IPR020807">
    <property type="entry name" value="PKS_DH"/>
</dbReference>
<dbReference type="Gene3D" id="3.40.50.150">
    <property type="entry name" value="Vaccinia Virus protein VP39"/>
    <property type="match status" value="1"/>
</dbReference>
<dbReference type="InterPro" id="IPR036291">
    <property type="entry name" value="NAD(P)-bd_dom_sf"/>
</dbReference>
<protein>
    <submittedName>
        <fullName evidence="5">Type I polyketide synthase WcbR domain protein</fullName>
    </submittedName>
</protein>
<dbReference type="PANTHER" id="PTHR43775">
    <property type="entry name" value="FATTY ACID SYNTHASE"/>
    <property type="match status" value="1"/>
</dbReference>
<dbReference type="Pfam" id="PF14765">
    <property type="entry name" value="PS-DH"/>
    <property type="match status" value="1"/>
</dbReference>
<dbReference type="InterPro" id="IPR042104">
    <property type="entry name" value="PKS_dehydratase_sf"/>
</dbReference>
<dbReference type="InterPro" id="IPR001227">
    <property type="entry name" value="Ac_transferase_dom_sf"/>
</dbReference>